<dbReference type="SUPFAM" id="SSF160719">
    <property type="entry name" value="gpW/gp25-like"/>
    <property type="match status" value="1"/>
</dbReference>
<dbReference type="InterPro" id="IPR020288">
    <property type="entry name" value="Sheath_initiator"/>
</dbReference>
<dbReference type="Proteomes" id="UP000192727">
    <property type="component" value="Chromosome"/>
</dbReference>
<dbReference type="AlphaFoldDB" id="A0A1V0UVI6"/>
<protein>
    <recommendedName>
        <fullName evidence="3">Phage protein</fullName>
    </recommendedName>
</protein>
<reference evidence="1 2" key="1">
    <citation type="submission" date="2017-03" db="EMBL/GenBank/DDBJ databases">
        <title>Paenibacillus larvae genome sequencing.</title>
        <authorList>
            <person name="Dingman D.W."/>
        </authorList>
    </citation>
    <scope>NUCLEOTIDE SEQUENCE [LARGE SCALE GENOMIC DNA]</scope>
    <source>
        <strain evidence="1 2">SAG 10367</strain>
    </source>
</reference>
<name>A0A1V0UVI6_9BACL</name>
<evidence type="ECO:0000313" key="2">
    <source>
        <dbReference type="Proteomes" id="UP000192727"/>
    </source>
</evidence>
<organism evidence="1 2">
    <name type="scientific">Paenibacillus larvae subsp. pulvifaciens</name>
    <dbReference type="NCBI Taxonomy" id="1477"/>
    <lineage>
        <taxon>Bacteria</taxon>
        <taxon>Bacillati</taxon>
        <taxon>Bacillota</taxon>
        <taxon>Bacilli</taxon>
        <taxon>Bacillales</taxon>
        <taxon>Paenibacillaceae</taxon>
        <taxon>Paenibacillus</taxon>
    </lineage>
</organism>
<dbReference type="Gene3D" id="3.10.450.40">
    <property type="match status" value="1"/>
</dbReference>
<dbReference type="EMBL" id="CP020557">
    <property type="protein sequence ID" value="ARF69215.1"/>
    <property type="molecule type" value="Genomic_DNA"/>
</dbReference>
<gene>
    <name evidence="1" type="ORF">B7C51_17420</name>
</gene>
<proteinExistence type="predicted"/>
<dbReference type="RefSeq" id="WP_023482437.1">
    <property type="nucleotide sequence ID" value="NZ_CP020557.1"/>
</dbReference>
<evidence type="ECO:0000313" key="1">
    <source>
        <dbReference type="EMBL" id="ARF69215.1"/>
    </source>
</evidence>
<dbReference type="Pfam" id="PF10934">
    <property type="entry name" value="Sheath_initiator"/>
    <property type="match status" value="1"/>
</dbReference>
<accession>A0A1V0UVI6</accession>
<sequence>MLPTGYRIQTENDERTVQPSLTYDVNLKEKRITGRVDGLEAIRQAVHKILHTERYEHLIYSPDYGSELTGLIGQAPLYVQSELKRRISEALLQDDRIEEVGEFRFSASEDRVLVSFTVTSLFGKWDEHKEVKQDVRTSDL</sequence>
<evidence type="ECO:0008006" key="3">
    <source>
        <dbReference type="Google" id="ProtNLM"/>
    </source>
</evidence>